<evidence type="ECO:0000256" key="2">
    <source>
        <dbReference type="ARBA" id="ARBA00022729"/>
    </source>
</evidence>
<name>V5Z695_9GAMM</name>
<feature type="signal peptide" evidence="3">
    <location>
        <begin position="1"/>
        <end position="21"/>
    </location>
</feature>
<dbReference type="RefSeq" id="WP_023654663.1">
    <property type="nucleotide sequence ID" value="NZ_CAHS01000014.1"/>
</dbReference>
<dbReference type="EMBL" id="CAHS01000014">
    <property type="protein sequence ID" value="CCG86861.1"/>
    <property type="molecule type" value="Genomic_DNA"/>
</dbReference>
<evidence type="ECO:0000313" key="5">
    <source>
        <dbReference type="Proteomes" id="UP000018217"/>
    </source>
</evidence>
<dbReference type="Proteomes" id="UP000018217">
    <property type="component" value="Unassembled WGS sequence"/>
</dbReference>
<dbReference type="OrthoDB" id="6428208at2"/>
<dbReference type="InterPro" id="IPR018635">
    <property type="entry name" value="UPF0319"/>
</dbReference>
<reference evidence="4 5" key="1">
    <citation type="journal article" date="2013" name="Syst. Appl. Microbiol.">
        <title>Phylogenetic position and virulence apparatus of the pear flower necrosis pathogen Erwinia piriflorinigrans CFBP 5888T as assessed by comparative genomics.</title>
        <authorList>
            <person name="Smits T.H."/>
            <person name="Rezzonico F."/>
            <person name="Lopez M.M."/>
            <person name="Blom J."/>
            <person name="Goesmann A."/>
            <person name="Frey J.E."/>
            <person name="Duffy B."/>
        </authorList>
    </citation>
    <scope>NUCLEOTIDE SEQUENCE [LARGE SCALE GENOMIC DNA]</scope>
    <source>
        <strain evidence="5">CFBP5888</strain>
    </source>
</reference>
<keyword evidence="2 3" id="KW-0732">Signal</keyword>
<evidence type="ECO:0000256" key="3">
    <source>
        <dbReference type="SAM" id="SignalP"/>
    </source>
</evidence>
<dbReference type="Pfam" id="PF09829">
    <property type="entry name" value="DUF2057"/>
    <property type="match status" value="1"/>
</dbReference>
<dbReference type="AlphaFoldDB" id="V5Z695"/>
<comment type="caution">
    <text evidence="4">The sequence shown here is derived from an EMBL/GenBank/DDBJ whole genome shotgun (WGS) entry which is preliminary data.</text>
</comment>
<dbReference type="PANTHER" id="PTHR38108">
    <property type="entry name" value="UPF0319 PROTEIN YCCT"/>
    <property type="match status" value="1"/>
</dbReference>
<keyword evidence="5" id="KW-1185">Reference proteome</keyword>
<evidence type="ECO:0000256" key="1">
    <source>
        <dbReference type="ARBA" id="ARBA00008490"/>
    </source>
</evidence>
<protein>
    <submittedName>
        <fullName evidence="4">UPF0319 protein</fullName>
    </submittedName>
</protein>
<proteinExistence type="inferred from homology"/>
<organism evidence="4 5">
    <name type="scientific">Erwinia piriflorinigrans CFBP 5888</name>
    <dbReference type="NCBI Taxonomy" id="1161919"/>
    <lineage>
        <taxon>Bacteria</taxon>
        <taxon>Pseudomonadati</taxon>
        <taxon>Pseudomonadota</taxon>
        <taxon>Gammaproteobacteria</taxon>
        <taxon>Enterobacterales</taxon>
        <taxon>Erwiniaceae</taxon>
        <taxon>Erwinia</taxon>
    </lineage>
</organism>
<dbReference type="PANTHER" id="PTHR38108:SF1">
    <property type="entry name" value="UPF0319 PROTEIN YCCT"/>
    <property type="match status" value="1"/>
</dbReference>
<evidence type="ECO:0000313" key="4">
    <source>
        <dbReference type="EMBL" id="CCG86861.1"/>
    </source>
</evidence>
<sequence length="212" mass="23326">MKLRMAITALLAMLVAANSLATTLKLSVDINLLVLDGHKISGSLLKGADGLELERGEHQLLFQVEKKVKNSAQATINWKSSPQIVTFTARSASVVINLPELKTLHQAKHFDSKPQFTLMNEQGTEVDARRDRLATGAQSGFEQAMLIYNMSGKVASVPRFSKTLPMKAPAGNIPDITSSLQPEHPVLRLWFLQVDTATRQRLIMVMNALHTS</sequence>
<comment type="similarity">
    <text evidence="1">Belongs to the UPF0319 family.</text>
</comment>
<gene>
    <name evidence="4" type="ORF">EPIR_1496</name>
</gene>
<feature type="chain" id="PRO_5004744703" evidence="3">
    <location>
        <begin position="22"/>
        <end position="212"/>
    </location>
</feature>
<accession>V5Z695</accession>
<dbReference type="STRING" id="1161919.EPIR_1496"/>